<dbReference type="GO" id="GO:0012505">
    <property type="term" value="C:endomembrane system"/>
    <property type="evidence" value="ECO:0007669"/>
    <property type="project" value="UniProtKB-SubCell"/>
</dbReference>
<dbReference type="GO" id="GO:0051279">
    <property type="term" value="P:regulation of release of sequestered calcium ion into cytosol"/>
    <property type="evidence" value="ECO:0007669"/>
    <property type="project" value="Ensembl"/>
</dbReference>
<organism evidence="9 10">
    <name type="scientific">Leptobrachium leishanense</name>
    <name type="common">Leishan spiny toad</name>
    <dbReference type="NCBI Taxonomy" id="445787"/>
    <lineage>
        <taxon>Eukaryota</taxon>
        <taxon>Metazoa</taxon>
        <taxon>Chordata</taxon>
        <taxon>Craniata</taxon>
        <taxon>Vertebrata</taxon>
        <taxon>Euteleostomi</taxon>
        <taxon>Amphibia</taxon>
        <taxon>Batrachia</taxon>
        <taxon>Anura</taxon>
        <taxon>Pelobatoidea</taxon>
        <taxon>Megophryidae</taxon>
        <taxon>Leptobrachium</taxon>
    </lineage>
</organism>
<dbReference type="GO" id="GO:0051400">
    <property type="term" value="F:BH domain binding"/>
    <property type="evidence" value="ECO:0007669"/>
    <property type="project" value="TreeGrafter"/>
</dbReference>
<dbReference type="GO" id="GO:0001756">
    <property type="term" value="P:somitogenesis"/>
    <property type="evidence" value="ECO:0007669"/>
    <property type="project" value="Ensembl"/>
</dbReference>
<evidence type="ECO:0000256" key="5">
    <source>
        <dbReference type="ARBA" id="ARBA00022989"/>
    </source>
</evidence>
<dbReference type="Gene3D" id="1.10.437.10">
    <property type="entry name" value="Blc2-like"/>
    <property type="match status" value="1"/>
</dbReference>
<feature type="transmembrane region" description="Helical" evidence="7">
    <location>
        <begin position="155"/>
        <end position="177"/>
    </location>
</feature>
<dbReference type="GeneTree" id="ENSGT01130000278292"/>
<evidence type="ECO:0000256" key="3">
    <source>
        <dbReference type="ARBA" id="ARBA00022692"/>
    </source>
</evidence>
<keyword evidence="3 7" id="KW-0812">Transmembrane</keyword>
<keyword evidence="6 7" id="KW-0472">Membrane</keyword>
<proteinExistence type="inferred from homology"/>
<name>A0A8C5N071_9ANUR</name>
<dbReference type="SMART" id="SM00337">
    <property type="entry name" value="BCL"/>
    <property type="match status" value="1"/>
</dbReference>
<evidence type="ECO:0000313" key="10">
    <source>
        <dbReference type="Proteomes" id="UP000694569"/>
    </source>
</evidence>
<dbReference type="GO" id="GO:0005741">
    <property type="term" value="C:mitochondrial outer membrane"/>
    <property type="evidence" value="ECO:0007669"/>
    <property type="project" value="TreeGrafter"/>
</dbReference>
<keyword evidence="5 7" id="KW-1133">Transmembrane helix</keyword>
<evidence type="ECO:0000256" key="7">
    <source>
        <dbReference type="SAM" id="Phobius"/>
    </source>
</evidence>
<dbReference type="Ensembl" id="ENSLLET00000020442.1">
    <property type="protein sequence ID" value="ENSLLEP00000019669.1"/>
    <property type="gene ID" value="ENSLLEG00000012482.1"/>
</dbReference>
<dbReference type="InterPro" id="IPR002475">
    <property type="entry name" value="Bcl2-like"/>
</dbReference>
<dbReference type="GO" id="GO:0043066">
    <property type="term" value="P:negative regulation of apoptotic process"/>
    <property type="evidence" value="ECO:0007669"/>
    <property type="project" value="Ensembl"/>
</dbReference>
<dbReference type="PANTHER" id="PTHR11256">
    <property type="entry name" value="BCL-2 RELATED"/>
    <property type="match status" value="1"/>
</dbReference>
<comment type="similarity">
    <text evidence="2">Belongs to the Bcl-2 family.</text>
</comment>
<dbReference type="GO" id="GO:0097192">
    <property type="term" value="P:extrinsic apoptotic signaling pathway in absence of ligand"/>
    <property type="evidence" value="ECO:0007669"/>
    <property type="project" value="TreeGrafter"/>
</dbReference>
<dbReference type="PROSITE" id="PS50062">
    <property type="entry name" value="BCL2_FAMILY"/>
    <property type="match status" value="1"/>
</dbReference>
<reference evidence="9" key="2">
    <citation type="submission" date="2025-09" db="UniProtKB">
        <authorList>
            <consortium name="Ensembl"/>
        </authorList>
    </citation>
    <scope>IDENTIFICATION</scope>
</reference>
<dbReference type="PRINTS" id="PR01862">
    <property type="entry name" value="BCL2FAMILY"/>
</dbReference>
<dbReference type="GO" id="GO:0090504">
    <property type="term" value="P:epiboly"/>
    <property type="evidence" value="ECO:0007669"/>
    <property type="project" value="Ensembl"/>
</dbReference>
<keyword evidence="4" id="KW-0053">Apoptosis</keyword>
<dbReference type="GO" id="GO:0007369">
    <property type="term" value="P:gastrulation"/>
    <property type="evidence" value="ECO:0007669"/>
    <property type="project" value="Ensembl"/>
</dbReference>
<feature type="domain" description="Bcl-2 Bcl-2 homology region 1-3" evidence="8">
    <location>
        <begin position="39"/>
        <end position="134"/>
    </location>
</feature>
<dbReference type="Proteomes" id="UP000694569">
    <property type="component" value="Unplaced"/>
</dbReference>
<protein>
    <recommendedName>
        <fullName evidence="8">Bcl-2 Bcl-2 homology region 1-3 domain-containing protein</fullName>
    </recommendedName>
</protein>
<dbReference type="Pfam" id="PF00452">
    <property type="entry name" value="Bcl-2"/>
    <property type="match status" value="1"/>
</dbReference>
<comment type="subcellular location">
    <subcellularLocation>
        <location evidence="1">Endomembrane system</location>
    </subcellularLocation>
</comment>
<dbReference type="InterPro" id="IPR046371">
    <property type="entry name" value="Bcl-2_BH1-3"/>
</dbReference>
<accession>A0A8C5N071</accession>
<evidence type="ECO:0000256" key="1">
    <source>
        <dbReference type="ARBA" id="ARBA00004308"/>
    </source>
</evidence>
<dbReference type="SUPFAM" id="SSF56854">
    <property type="entry name" value="Bcl-2 inhibitors of programmed cell death"/>
    <property type="match status" value="1"/>
</dbReference>
<sequence>MSRRLREESARLLEEYLQHSLDAGGERRAEPSTPAGRTLRIIAGEMLDRNRTFYEQCCQQLSGRPADILRCVAAKVMEDGALNWGRVVSIITFTGTLAQWAKANGTGTPKELAEVLSHFLAEEHGDWMESNGGWNGFHEHFCNNKAAHPARENNAVSGALMAVAGVGLAGLAFLLAVR</sequence>
<evidence type="ECO:0000256" key="4">
    <source>
        <dbReference type="ARBA" id="ARBA00022703"/>
    </source>
</evidence>
<dbReference type="GO" id="GO:0019722">
    <property type="term" value="P:calcium-mediated signaling"/>
    <property type="evidence" value="ECO:0007669"/>
    <property type="project" value="Ensembl"/>
</dbReference>
<dbReference type="AlphaFoldDB" id="A0A8C5N071"/>
<dbReference type="CDD" id="cd06845">
    <property type="entry name" value="Bcl-2_like"/>
    <property type="match status" value="1"/>
</dbReference>
<evidence type="ECO:0000259" key="8">
    <source>
        <dbReference type="SMART" id="SM00337"/>
    </source>
</evidence>
<evidence type="ECO:0000256" key="6">
    <source>
        <dbReference type="ARBA" id="ARBA00023136"/>
    </source>
</evidence>
<dbReference type="GO" id="GO:0008630">
    <property type="term" value="P:intrinsic apoptotic signaling pathway in response to DNA damage"/>
    <property type="evidence" value="ECO:0007669"/>
    <property type="project" value="TreeGrafter"/>
</dbReference>
<dbReference type="GO" id="GO:0001836">
    <property type="term" value="P:release of cytochrome c from mitochondria"/>
    <property type="evidence" value="ECO:0007669"/>
    <property type="project" value="TreeGrafter"/>
</dbReference>
<keyword evidence="10" id="KW-1185">Reference proteome</keyword>
<dbReference type="OrthoDB" id="8856583at2759"/>
<dbReference type="InterPro" id="IPR026298">
    <property type="entry name" value="Bcl-2_fam"/>
</dbReference>
<dbReference type="PANTHER" id="PTHR11256:SF47">
    <property type="entry name" value="BCL-2-LIKE PROTEIN 10"/>
    <property type="match status" value="1"/>
</dbReference>
<dbReference type="InterPro" id="IPR036834">
    <property type="entry name" value="Bcl-2-like_sf"/>
</dbReference>
<evidence type="ECO:0000313" key="9">
    <source>
        <dbReference type="Ensembl" id="ENSLLEP00000019669.1"/>
    </source>
</evidence>
<reference evidence="9" key="1">
    <citation type="submission" date="2025-08" db="UniProtKB">
        <authorList>
            <consortium name="Ensembl"/>
        </authorList>
    </citation>
    <scope>IDENTIFICATION</scope>
</reference>
<evidence type="ECO:0000256" key="2">
    <source>
        <dbReference type="ARBA" id="ARBA00009458"/>
    </source>
</evidence>